<keyword evidence="11" id="KW-0575">Peroxidase</keyword>
<keyword evidence="12" id="KW-1185">Reference proteome</keyword>
<sequence>MKLNILLGCLILLFASCKDDTDDNQGGYIPVPASIDIPVIFNTLLPAPSIPVDNPLTEEGIALGRKLFFDTALSADNTLSCAGCHRPTQGFSDQQQFSIGITGEQGVRNSMPLVNLAWNTTNSFNWDGSAQTIEQQILGPVTNPVEMNNTWENVVATLSVDADYTLEFEQAFSTTLITKELVTKAIAQFIRTIVSGDSKFDRHLRNEATLSPLEAEGLAVFLDEDRGDCFHCHGSPSNPLWTDNDFHNNGLDETFTDLGLGQFTGDPNQFGLFKSGSLRNLAYTAPYMHDGRFETLDEVINHYSEGLVFSETIDPLMKSVAQGGVQLSPEDKAALKAFLLSLSDPNLANNPAYQGPN</sequence>
<dbReference type="RefSeq" id="WP_151672900.1">
    <property type="nucleotide sequence ID" value="NZ_BKCG01000001.1"/>
</dbReference>
<dbReference type="SUPFAM" id="SSF46626">
    <property type="entry name" value="Cytochrome c"/>
    <property type="match status" value="2"/>
</dbReference>
<feature type="binding site" description="covalent" evidence="8">
    <location>
        <position position="84"/>
    </location>
    <ligand>
        <name>heme c</name>
        <dbReference type="ChEBI" id="CHEBI:61717"/>
        <label>1</label>
    </ligand>
</feature>
<dbReference type="PANTHER" id="PTHR30600:SF10">
    <property type="entry name" value="BLL6722 PROTEIN"/>
    <property type="match status" value="1"/>
</dbReference>
<comment type="PTM">
    <text evidence="8">Binds 2 heme groups per subunit.</text>
</comment>
<dbReference type="GO" id="GO:0004130">
    <property type="term" value="F:cytochrome-c peroxidase activity"/>
    <property type="evidence" value="ECO:0007669"/>
    <property type="project" value="TreeGrafter"/>
</dbReference>
<dbReference type="InterPro" id="IPR051395">
    <property type="entry name" value="Cytochrome_c_Peroxidase/MauG"/>
</dbReference>
<feature type="binding site" description="covalent" evidence="8">
    <location>
        <position position="229"/>
    </location>
    <ligand>
        <name>heme c</name>
        <dbReference type="ChEBI" id="CHEBI:61717"/>
        <label>2</label>
    </ligand>
</feature>
<keyword evidence="7 9" id="KW-0408">Iron</keyword>
<comment type="subcellular location">
    <subcellularLocation>
        <location evidence="1">Periplasm</location>
    </subcellularLocation>
</comment>
<proteinExistence type="predicted"/>
<evidence type="ECO:0000256" key="3">
    <source>
        <dbReference type="ARBA" id="ARBA00022723"/>
    </source>
</evidence>
<keyword evidence="4" id="KW-0732">Signal</keyword>
<evidence type="ECO:0000256" key="1">
    <source>
        <dbReference type="ARBA" id="ARBA00004418"/>
    </source>
</evidence>
<dbReference type="InterPro" id="IPR026259">
    <property type="entry name" value="MauG/Cytc_peroxidase"/>
</dbReference>
<dbReference type="InterPro" id="IPR004852">
    <property type="entry name" value="Di-haem_cyt_c_peroxidsae"/>
</dbReference>
<evidence type="ECO:0000256" key="8">
    <source>
        <dbReference type="PIRSR" id="PIRSR000294-1"/>
    </source>
</evidence>
<name>A0A5J4J316_9FLAO</name>
<dbReference type="GO" id="GO:0046872">
    <property type="term" value="F:metal ion binding"/>
    <property type="evidence" value="ECO:0007669"/>
    <property type="project" value="UniProtKB-KW"/>
</dbReference>
<keyword evidence="2 8" id="KW-0349">Heme</keyword>
<evidence type="ECO:0000256" key="4">
    <source>
        <dbReference type="ARBA" id="ARBA00022729"/>
    </source>
</evidence>
<keyword evidence="6" id="KW-0560">Oxidoreductase</keyword>
<dbReference type="InterPro" id="IPR036909">
    <property type="entry name" value="Cyt_c-like_dom_sf"/>
</dbReference>
<evidence type="ECO:0000256" key="2">
    <source>
        <dbReference type="ARBA" id="ARBA00022617"/>
    </source>
</evidence>
<dbReference type="PANTHER" id="PTHR30600">
    <property type="entry name" value="CYTOCHROME C PEROXIDASE-RELATED"/>
    <property type="match status" value="1"/>
</dbReference>
<feature type="domain" description="Cytochrome c" evidence="10">
    <location>
        <begin position="212"/>
        <end position="343"/>
    </location>
</feature>
<feature type="binding site" description="axial binding residue" evidence="9">
    <location>
        <position position="233"/>
    </location>
    <ligand>
        <name>heme c</name>
        <dbReference type="ChEBI" id="CHEBI:61717"/>
        <label>2</label>
    </ligand>
    <ligandPart>
        <name>Fe</name>
        <dbReference type="ChEBI" id="CHEBI:18248"/>
    </ligandPart>
</feature>
<dbReference type="Gene3D" id="1.10.760.10">
    <property type="entry name" value="Cytochrome c-like domain"/>
    <property type="match status" value="2"/>
</dbReference>
<evidence type="ECO:0000256" key="5">
    <source>
        <dbReference type="ARBA" id="ARBA00022764"/>
    </source>
</evidence>
<dbReference type="InterPro" id="IPR009056">
    <property type="entry name" value="Cyt_c-like_dom"/>
</dbReference>
<evidence type="ECO:0000259" key="10">
    <source>
        <dbReference type="PROSITE" id="PS51007"/>
    </source>
</evidence>
<dbReference type="OrthoDB" id="9805202at2"/>
<reference evidence="11 12" key="1">
    <citation type="submission" date="2019-08" db="EMBL/GenBank/DDBJ databases">
        <title>Draft genome sequence of Ulvibacter marinus type strain NBRC 109484.</title>
        <authorList>
            <person name="Kawano K."/>
            <person name="Ushijima N."/>
            <person name="Kihara M."/>
            <person name="Itoh H."/>
        </authorList>
    </citation>
    <scope>NUCLEOTIDE SEQUENCE [LARGE SCALE GENOMIC DNA]</scope>
    <source>
        <strain evidence="11 12">NBRC 109484</strain>
    </source>
</reference>
<dbReference type="GO" id="GO:0009055">
    <property type="term" value="F:electron transfer activity"/>
    <property type="evidence" value="ECO:0007669"/>
    <property type="project" value="InterPro"/>
</dbReference>
<dbReference type="PROSITE" id="PS51257">
    <property type="entry name" value="PROKAR_LIPOPROTEIN"/>
    <property type="match status" value="1"/>
</dbReference>
<comment type="caution">
    <text evidence="11">The sequence shown here is derived from an EMBL/GenBank/DDBJ whole genome shotgun (WGS) entry which is preliminary data.</text>
</comment>
<dbReference type="Proteomes" id="UP000326509">
    <property type="component" value="Unassembled WGS sequence"/>
</dbReference>
<dbReference type="AlphaFoldDB" id="A0A5J4J316"/>
<feature type="binding site" description="covalent" evidence="8">
    <location>
        <position position="232"/>
    </location>
    <ligand>
        <name>heme c</name>
        <dbReference type="ChEBI" id="CHEBI:61717"/>
        <label>2</label>
    </ligand>
</feature>
<evidence type="ECO:0000313" key="11">
    <source>
        <dbReference type="EMBL" id="GER58847.1"/>
    </source>
</evidence>
<dbReference type="PIRSF" id="PIRSF000294">
    <property type="entry name" value="Cytochrome-c_peroxidase"/>
    <property type="match status" value="1"/>
</dbReference>
<dbReference type="GO" id="GO:0042597">
    <property type="term" value="C:periplasmic space"/>
    <property type="evidence" value="ECO:0007669"/>
    <property type="project" value="UniProtKB-SubCell"/>
</dbReference>
<gene>
    <name evidence="11" type="ORF">ULMA_09550</name>
</gene>
<protein>
    <submittedName>
        <fullName evidence="11">Cytochrome-c peroxidase</fullName>
    </submittedName>
</protein>
<evidence type="ECO:0000256" key="7">
    <source>
        <dbReference type="ARBA" id="ARBA00023004"/>
    </source>
</evidence>
<feature type="binding site" description="axial binding residue" evidence="9">
    <location>
        <position position="85"/>
    </location>
    <ligand>
        <name>heme c</name>
        <dbReference type="ChEBI" id="CHEBI:61717"/>
        <label>1</label>
    </ligand>
    <ligandPart>
        <name>Fe</name>
        <dbReference type="ChEBI" id="CHEBI:18248"/>
    </ligandPart>
</feature>
<dbReference type="EMBL" id="BKCG01000001">
    <property type="protein sequence ID" value="GER58847.1"/>
    <property type="molecule type" value="Genomic_DNA"/>
</dbReference>
<dbReference type="Pfam" id="PF03150">
    <property type="entry name" value="CCP_MauG"/>
    <property type="match status" value="1"/>
</dbReference>
<keyword evidence="3 9" id="KW-0479">Metal-binding</keyword>
<dbReference type="PROSITE" id="PS51007">
    <property type="entry name" value="CYTC"/>
    <property type="match status" value="1"/>
</dbReference>
<accession>A0A5J4J316</accession>
<comment type="cofactor">
    <cofactor evidence="8">
        <name>heme</name>
        <dbReference type="ChEBI" id="CHEBI:30413"/>
    </cofactor>
    <text evidence="8">Binds 2 heme groups.</text>
</comment>
<evidence type="ECO:0000256" key="6">
    <source>
        <dbReference type="ARBA" id="ARBA00023002"/>
    </source>
</evidence>
<organism evidence="11 12">
    <name type="scientific">Patiriisocius marinus</name>
    <dbReference type="NCBI Taxonomy" id="1397112"/>
    <lineage>
        <taxon>Bacteria</taxon>
        <taxon>Pseudomonadati</taxon>
        <taxon>Bacteroidota</taxon>
        <taxon>Flavobacteriia</taxon>
        <taxon>Flavobacteriales</taxon>
        <taxon>Flavobacteriaceae</taxon>
        <taxon>Patiriisocius</taxon>
    </lineage>
</organism>
<dbReference type="GO" id="GO:0020037">
    <property type="term" value="F:heme binding"/>
    <property type="evidence" value="ECO:0007669"/>
    <property type="project" value="InterPro"/>
</dbReference>
<evidence type="ECO:0000313" key="12">
    <source>
        <dbReference type="Proteomes" id="UP000326509"/>
    </source>
</evidence>
<evidence type="ECO:0000256" key="9">
    <source>
        <dbReference type="PIRSR" id="PIRSR000294-2"/>
    </source>
</evidence>
<feature type="binding site" description="covalent" evidence="8">
    <location>
        <position position="81"/>
    </location>
    <ligand>
        <name>heme c</name>
        <dbReference type="ChEBI" id="CHEBI:61717"/>
        <label>1</label>
    </ligand>
</feature>
<keyword evidence="5" id="KW-0574">Periplasm</keyword>